<evidence type="ECO:0000259" key="4">
    <source>
        <dbReference type="Pfam" id="PF25989"/>
    </source>
</evidence>
<keyword evidence="6" id="KW-1185">Reference proteome</keyword>
<comment type="similarity">
    <text evidence="1">Belongs to the membrane fusion protein (MFP) (TC 8.A.1) family.</text>
</comment>
<dbReference type="GO" id="GO:0015562">
    <property type="term" value="F:efflux transmembrane transporter activity"/>
    <property type="evidence" value="ECO:0007669"/>
    <property type="project" value="TreeGrafter"/>
</dbReference>
<evidence type="ECO:0000313" key="5">
    <source>
        <dbReference type="EMBL" id="RVU40605.1"/>
    </source>
</evidence>
<dbReference type="Gene3D" id="2.40.30.170">
    <property type="match status" value="1"/>
</dbReference>
<gene>
    <name evidence="5" type="ORF">EOE67_06060</name>
</gene>
<dbReference type="Gene3D" id="2.40.50.100">
    <property type="match status" value="1"/>
</dbReference>
<dbReference type="OrthoDB" id="2110899at2"/>
<dbReference type="Pfam" id="PF25989">
    <property type="entry name" value="YknX_C"/>
    <property type="match status" value="1"/>
</dbReference>
<dbReference type="AlphaFoldDB" id="A0A437R1J0"/>
<dbReference type="EMBL" id="SACS01000004">
    <property type="protein sequence ID" value="RVU40605.1"/>
    <property type="molecule type" value="Genomic_DNA"/>
</dbReference>
<dbReference type="InterPro" id="IPR058637">
    <property type="entry name" value="YknX-like_C"/>
</dbReference>
<evidence type="ECO:0000259" key="3">
    <source>
        <dbReference type="Pfam" id="PF25917"/>
    </source>
</evidence>
<dbReference type="Gene3D" id="2.40.420.20">
    <property type="match status" value="1"/>
</dbReference>
<sequence length="383" mass="40741">MHKFIKIGLIVAGLAGLIAFSQYRAGKQQLEVNIAKASIGQLDDSILASGNLVYNTQIQIRSELTGRVAEVLVEEGQQVEKDQLLLRLDPTAYQAEVTKAQAMVNRSNIEIQSTEAALANLQRQLDRQQQLLRKKLVQVETVDLLKSEVKIAQIAITAAKSQLTQSVASLLMAEDALKKTEFRAPIAGLLVSVDVKPGETVIPGTTNIIGSDLMTLADPSAILAELRVDEADINAISIGQTATVFAASNTDQAISGKVIAIGSSARLLGQSQALSFRVKVLLDQTIAGLHPGISCRAELLTARLENTLSVPLAAVQKKDNNNFVWTVKDGVAHKTTVKTGLATDTAQAIIDGLAEGQEVVTGPARVISGLTDGSKVKVTELTL</sequence>
<evidence type="ECO:0000256" key="1">
    <source>
        <dbReference type="ARBA" id="ARBA00009477"/>
    </source>
</evidence>
<feature type="domain" description="Multidrug resistance protein MdtA-like barrel-sandwich hybrid" evidence="3">
    <location>
        <begin position="57"/>
        <end position="207"/>
    </location>
</feature>
<comment type="caution">
    <text evidence="5">The sequence shown here is derived from an EMBL/GenBank/DDBJ whole genome shotgun (WGS) entry which is preliminary data.</text>
</comment>
<keyword evidence="2" id="KW-0175">Coiled coil</keyword>
<dbReference type="PANTHER" id="PTHR30469">
    <property type="entry name" value="MULTIDRUG RESISTANCE PROTEIN MDTA"/>
    <property type="match status" value="1"/>
</dbReference>
<reference evidence="5 6" key="1">
    <citation type="submission" date="2019-01" db="EMBL/GenBank/DDBJ databases">
        <authorList>
            <person name="Chen W.-M."/>
        </authorList>
    </citation>
    <scope>NUCLEOTIDE SEQUENCE [LARGE SCALE GENOMIC DNA]</scope>
    <source>
        <strain evidence="5 6">KYPC3</strain>
    </source>
</reference>
<dbReference type="RefSeq" id="WP_127698142.1">
    <property type="nucleotide sequence ID" value="NZ_SACS01000004.1"/>
</dbReference>
<dbReference type="SUPFAM" id="SSF111369">
    <property type="entry name" value="HlyD-like secretion proteins"/>
    <property type="match status" value="1"/>
</dbReference>
<feature type="coiled-coil region" evidence="2">
    <location>
        <begin position="104"/>
        <end position="138"/>
    </location>
</feature>
<proteinExistence type="inferred from homology"/>
<dbReference type="Gene3D" id="1.10.287.470">
    <property type="entry name" value="Helix hairpin bin"/>
    <property type="match status" value="1"/>
</dbReference>
<dbReference type="InterPro" id="IPR006143">
    <property type="entry name" value="RND_pump_MFP"/>
</dbReference>
<dbReference type="InterPro" id="IPR058625">
    <property type="entry name" value="MdtA-like_BSH"/>
</dbReference>
<dbReference type="PANTHER" id="PTHR30469:SF38">
    <property type="entry name" value="HLYD FAMILY SECRETION PROTEIN"/>
    <property type="match status" value="1"/>
</dbReference>
<feature type="domain" description="YknX-like C-terminal permuted SH3-like" evidence="4">
    <location>
        <begin position="308"/>
        <end position="378"/>
    </location>
</feature>
<evidence type="ECO:0000313" key="6">
    <source>
        <dbReference type="Proteomes" id="UP000283077"/>
    </source>
</evidence>
<organism evidence="5 6">
    <name type="scientific">Rheinheimera riviphila</name>
    <dbReference type="NCBI Taxonomy" id="1834037"/>
    <lineage>
        <taxon>Bacteria</taxon>
        <taxon>Pseudomonadati</taxon>
        <taxon>Pseudomonadota</taxon>
        <taxon>Gammaproteobacteria</taxon>
        <taxon>Chromatiales</taxon>
        <taxon>Chromatiaceae</taxon>
        <taxon>Rheinheimera</taxon>
    </lineage>
</organism>
<name>A0A437R1J0_9GAMM</name>
<accession>A0A437R1J0</accession>
<dbReference type="NCBIfam" id="TIGR01730">
    <property type="entry name" value="RND_mfp"/>
    <property type="match status" value="1"/>
</dbReference>
<dbReference type="Pfam" id="PF25917">
    <property type="entry name" value="BSH_RND"/>
    <property type="match status" value="1"/>
</dbReference>
<evidence type="ECO:0000256" key="2">
    <source>
        <dbReference type="SAM" id="Coils"/>
    </source>
</evidence>
<protein>
    <submittedName>
        <fullName evidence="5">Efflux RND transporter periplasmic adaptor subunit</fullName>
    </submittedName>
</protein>
<dbReference type="GO" id="GO:1990281">
    <property type="term" value="C:efflux pump complex"/>
    <property type="evidence" value="ECO:0007669"/>
    <property type="project" value="TreeGrafter"/>
</dbReference>
<dbReference type="Proteomes" id="UP000283077">
    <property type="component" value="Unassembled WGS sequence"/>
</dbReference>